<protein>
    <submittedName>
        <fullName evidence="9">Efflux RND transporter periplasmic adaptor subunit</fullName>
    </submittedName>
</protein>
<comment type="caution">
    <text evidence="9">The sequence shown here is derived from an EMBL/GenBank/DDBJ whole genome shotgun (WGS) entry which is preliminary data.</text>
</comment>
<evidence type="ECO:0000256" key="4">
    <source>
        <dbReference type="SAM" id="Coils"/>
    </source>
</evidence>
<evidence type="ECO:0000259" key="8">
    <source>
        <dbReference type="Pfam" id="PF25967"/>
    </source>
</evidence>
<feature type="domain" description="Multidrug resistance protein MdtA-like C-terminal permuted SH3" evidence="8">
    <location>
        <begin position="285"/>
        <end position="344"/>
    </location>
</feature>
<accession>A0A368NXH6</accession>
<dbReference type="Pfam" id="PF25967">
    <property type="entry name" value="RND-MFP_C"/>
    <property type="match status" value="1"/>
</dbReference>
<dbReference type="RefSeq" id="WP_060718935.1">
    <property type="nucleotide sequence ID" value="NZ_CP055265.1"/>
</dbReference>
<dbReference type="Gene3D" id="2.40.420.20">
    <property type="match status" value="1"/>
</dbReference>
<evidence type="ECO:0000259" key="7">
    <source>
        <dbReference type="Pfam" id="PF25917"/>
    </source>
</evidence>
<comment type="subcellular location">
    <subcellularLocation>
        <location evidence="1">Cell envelope</location>
    </subcellularLocation>
</comment>
<evidence type="ECO:0000313" key="9">
    <source>
        <dbReference type="EMBL" id="KAA3532129.1"/>
    </source>
</evidence>
<feature type="domain" description="Multidrug resistance protein MdtA-like barrel-sandwich hybrid" evidence="7">
    <location>
        <begin position="66"/>
        <end position="196"/>
    </location>
</feature>
<gene>
    <name evidence="9" type="ORF">DXT89_01880</name>
</gene>
<dbReference type="Gene3D" id="2.40.50.100">
    <property type="match status" value="1"/>
</dbReference>
<dbReference type="AlphaFoldDB" id="A0A368NXH6"/>
<dbReference type="Proteomes" id="UP000436911">
    <property type="component" value="Unassembled WGS sequence"/>
</dbReference>
<dbReference type="EMBL" id="QUSG01000001">
    <property type="protein sequence ID" value="KAA3532129.1"/>
    <property type="molecule type" value="Genomic_DNA"/>
</dbReference>
<dbReference type="Pfam" id="PF25876">
    <property type="entry name" value="HH_MFP_RND"/>
    <property type="match status" value="1"/>
</dbReference>
<dbReference type="OrthoDB" id="9813967at2"/>
<evidence type="ECO:0000313" key="10">
    <source>
        <dbReference type="Proteomes" id="UP000436911"/>
    </source>
</evidence>
<dbReference type="NCBIfam" id="TIGR01730">
    <property type="entry name" value="RND_mfp"/>
    <property type="match status" value="1"/>
</dbReference>
<feature type="signal peptide" evidence="5">
    <location>
        <begin position="1"/>
        <end position="22"/>
    </location>
</feature>
<dbReference type="Pfam" id="PF25917">
    <property type="entry name" value="BSH_RND"/>
    <property type="match status" value="1"/>
</dbReference>
<dbReference type="GO" id="GO:1990281">
    <property type="term" value="C:efflux pump complex"/>
    <property type="evidence" value="ECO:0007669"/>
    <property type="project" value="TreeGrafter"/>
</dbReference>
<dbReference type="PANTHER" id="PTHR30469:SF38">
    <property type="entry name" value="HLYD FAMILY SECRETION PROTEIN"/>
    <property type="match status" value="1"/>
</dbReference>
<feature type="domain" description="Multidrug resistance protein MdtA-like alpha-helical hairpin" evidence="6">
    <location>
        <begin position="101"/>
        <end position="169"/>
    </location>
</feature>
<evidence type="ECO:0000259" key="6">
    <source>
        <dbReference type="Pfam" id="PF25876"/>
    </source>
</evidence>
<evidence type="ECO:0000256" key="5">
    <source>
        <dbReference type="SAM" id="SignalP"/>
    </source>
</evidence>
<name>A0A368NXH6_AGRVI</name>
<comment type="similarity">
    <text evidence="2">Belongs to the membrane fusion protein (MFP) (TC 8.A.1) family.</text>
</comment>
<dbReference type="InterPro" id="IPR058624">
    <property type="entry name" value="MdtA-like_HH"/>
</dbReference>
<dbReference type="SUPFAM" id="SSF111369">
    <property type="entry name" value="HlyD-like secretion proteins"/>
    <property type="match status" value="1"/>
</dbReference>
<feature type="coiled-coil region" evidence="4">
    <location>
        <begin position="138"/>
        <end position="165"/>
    </location>
</feature>
<feature type="chain" id="PRO_5030067955" evidence="5">
    <location>
        <begin position="23"/>
        <end position="357"/>
    </location>
</feature>
<dbReference type="PANTHER" id="PTHR30469">
    <property type="entry name" value="MULTIDRUG RESISTANCE PROTEIN MDTA"/>
    <property type="match status" value="1"/>
</dbReference>
<dbReference type="Gene3D" id="1.10.287.470">
    <property type="entry name" value="Helix hairpin bin"/>
    <property type="match status" value="1"/>
</dbReference>
<reference evidence="9 10" key="1">
    <citation type="submission" date="2018-08" db="EMBL/GenBank/DDBJ databases">
        <title>Genome sequencing of Agrobacterium vitis strain ICMP 10754.</title>
        <authorList>
            <person name="Visnovsky S.B."/>
            <person name="Pitman A.R."/>
        </authorList>
    </citation>
    <scope>NUCLEOTIDE SEQUENCE [LARGE SCALE GENOMIC DNA]</scope>
    <source>
        <strain evidence="9 10">ICMP 10754</strain>
    </source>
</reference>
<keyword evidence="3" id="KW-0813">Transport</keyword>
<dbReference type="InterPro" id="IPR058627">
    <property type="entry name" value="MdtA-like_C"/>
</dbReference>
<evidence type="ECO:0000256" key="3">
    <source>
        <dbReference type="ARBA" id="ARBA00022448"/>
    </source>
</evidence>
<dbReference type="Gene3D" id="2.40.30.170">
    <property type="match status" value="1"/>
</dbReference>
<dbReference type="InterPro" id="IPR058625">
    <property type="entry name" value="MdtA-like_BSH"/>
</dbReference>
<sequence>MRLQTTLSGLACVLLALCLAGCNEKTESQSLPRSVTVTKAQTAQYQPSVEISGSVKARVQSDLSFRTAGRVIERHVDVGDRVKAGDVLALLDNTEQKADIAVAQAGLESAEATMRQKTLAFDRYKVLIQTNTIAQSTFDQAREDLATAQGSLQTAQANLATAQDAMTYTQLKADADGIITSRSIEVGQVVSAAQAALTLAHDGPRDAVFDMFEAFFLEGAPSDTVEVSPIGDRAHAKDGKIREVSPAIDTSAGTIRIKVALPADTQWSLGTTVVGRFRAQPQQGIVLPWSAMASANGQPAVWAVNAADSSVKLRKIDIARYRVGDFVVASGVAPGDIIVTDGGKFLTDGQVVAFKEK</sequence>
<proteinExistence type="inferred from homology"/>
<keyword evidence="4" id="KW-0175">Coiled coil</keyword>
<keyword evidence="5" id="KW-0732">Signal</keyword>
<organism evidence="9 10">
    <name type="scientific">Agrobacterium vitis</name>
    <name type="common">Rhizobium vitis</name>
    <dbReference type="NCBI Taxonomy" id="373"/>
    <lineage>
        <taxon>Bacteria</taxon>
        <taxon>Pseudomonadati</taxon>
        <taxon>Pseudomonadota</taxon>
        <taxon>Alphaproteobacteria</taxon>
        <taxon>Hyphomicrobiales</taxon>
        <taxon>Rhizobiaceae</taxon>
        <taxon>Rhizobium/Agrobacterium group</taxon>
        <taxon>Agrobacterium</taxon>
    </lineage>
</organism>
<evidence type="ECO:0000256" key="2">
    <source>
        <dbReference type="ARBA" id="ARBA00009477"/>
    </source>
</evidence>
<dbReference type="InterPro" id="IPR006143">
    <property type="entry name" value="RND_pump_MFP"/>
</dbReference>
<dbReference type="GO" id="GO:0015562">
    <property type="term" value="F:efflux transmembrane transporter activity"/>
    <property type="evidence" value="ECO:0007669"/>
    <property type="project" value="TreeGrafter"/>
</dbReference>
<dbReference type="GeneID" id="60682022"/>
<evidence type="ECO:0000256" key="1">
    <source>
        <dbReference type="ARBA" id="ARBA00004196"/>
    </source>
</evidence>